<dbReference type="RefSeq" id="WP_168058247.1">
    <property type="nucleotide sequence ID" value="NZ_VTOW01000001.1"/>
</dbReference>
<keyword evidence="1" id="KW-0677">Repeat</keyword>
<dbReference type="AlphaFoldDB" id="A0A7X6IA29"/>
<keyword evidence="2 3" id="KW-0802">TPR repeat</keyword>
<dbReference type="Pfam" id="PF00515">
    <property type="entry name" value="TPR_1"/>
    <property type="match status" value="1"/>
</dbReference>
<evidence type="ECO:0000313" key="6">
    <source>
        <dbReference type="Proteomes" id="UP000534783"/>
    </source>
</evidence>
<dbReference type="InterPro" id="IPR011990">
    <property type="entry name" value="TPR-like_helical_dom_sf"/>
</dbReference>
<evidence type="ECO:0000313" key="5">
    <source>
        <dbReference type="EMBL" id="NKE69970.1"/>
    </source>
</evidence>
<name>A0A7X6IA29_9BACT</name>
<dbReference type="InterPro" id="IPR019734">
    <property type="entry name" value="TPR_rpt"/>
</dbReference>
<feature type="repeat" description="TPR" evidence="3">
    <location>
        <begin position="429"/>
        <end position="462"/>
    </location>
</feature>
<evidence type="ECO:0000256" key="2">
    <source>
        <dbReference type="ARBA" id="ARBA00022803"/>
    </source>
</evidence>
<evidence type="ECO:0000256" key="4">
    <source>
        <dbReference type="SAM" id="Phobius"/>
    </source>
</evidence>
<dbReference type="InterPro" id="IPR052346">
    <property type="entry name" value="O-mannosyl-transferase_TMTC"/>
</dbReference>
<sequence>MQGLRDAIGNLAGILIGLLEVIGAALALLAVVLLAAVILRSVGRAVWGRATLVLPFRGADKAGLCLNEILAQQLGEIETAWQGLSRQVREAQAAAKAGNMAMLVDLGRSEPDAFLDSQQELLILSDPMEGQAIGAIGFGSFSFSPDSLFALSYKTRTLLARRTIRGGIDQVGDTVRLSTTLTTDRDGPTTMVLVRSIERPDQLLELVDDMAFEIVKRRWGLSSEAKTWRGYRAFMQGYTHHIRYIRTGNTAEREAAIDKYRQSVTIEPGYALAHYNLGTLLYNRFTATDNDRAIEHLRKAAEASEATLKALSLGVLSRAYCQQVHRYGHEKMPWMAWAEEASAMAVQLGPDLEETWLAHGFALQFLGKPREAIEAYWRVMALPGDSPEELRLKSSAENNRAYIAMTEFNDLKEAEVLFKHALALDPHNKFCYANLGEIYKRQNNYSAALVAFEQAVRLDPRYTNGTNELGMLYIAIAADARDSGKQKEMAEALQTAAHWHERALSIVPEEEARHRAEIRKRFAKAYREKGFHQEAEWVATPGDGKHFARQNGD</sequence>
<feature type="transmembrane region" description="Helical" evidence="4">
    <location>
        <begin position="12"/>
        <end position="39"/>
    </location>
</feature>
<keyword evidence="4" id="KW-0472">Membrane</keyword>
<keyword evidence="6" id="KW-1185">Reference proteome</keyword>
<dbReference type="SUPFAM" id="SSF48452">
    <property type="entry name" value="TPR-like"/>
    <property type="match status" value="2"/>
</dbReference>
<dbReference type="PANTHER" id="PTHR44227:SF3">
    <property type="entry name" value="PROTEIN O-MANNOSYL-TRANSFERASE TMTC4"/>
    <property type="match status" value="1"/>
</dbReference>
<evidence type="ECO:0000256" key="3">
    <source>
        <dbReference type="PROSITE-ProRule" id="PRU00339"/>
    </source>
</evidence>
<evidence type="ECO:0000256" key="1">
    <source>
        <dbReference type="ARBA" id="ARBA00022737"/>
    </source>
</evidence>
<dbReference type="PROSITE" id="PS50293">
    <property type="entry name" value="TPR_REGION"/>
    <property type="match status" value="1"/>
</dbReference>
<reference evidence="5 6" key="1">
    <citation type="journal article" date="2020" name="Nature">
        <title>Bacterial chemolithoautotrophy via manganese oxidation.</title>
        <authorList>
            <person name="Yu H."/>
            <person name="Leadbetter J.R."/>
        </authorList>
    </citation>
    <scope>NUCLEOTIDE SEQUENCE [LARGE SCALE GENOMIC DNA]</scope>
    <source>
        <strain evidence="5 6">Mn-1</strain>
    </source>
</reference>
<keyword evidence="4" id="KW-0812">Transmembrane</keyword>
<dbReference type="Proteomes" id="UP000534783">
    <property type="component" value="Unassembled WGS sequence"/>
</dbReference>
<dbReference type="EMBL" id="VTOW01000001">
    <property type="protein sequence ID" value="NKE69970.1"/>
    <property type="molecule type" value="Genomic_DNA"/>
</dbReference>
<accession>A0A7X6IA29</accession>
<dbReference type="PANTHER" id="PTHR44227">
    <property type="match status" value="1"/>
</dbReference>
<protein>
    <submittedName>
        <fullName evidence="5">Tetratricopeptide repeat protein</fullName>
    </submittedName>
</protein>
<proteinExistence type="predicted"/>
<keyword evidence="4" id="KW-1133">Transmembrane helix</keyword>
<dbReference type="Gene3D" id="1.25.40.10">
    <property type="entry name" value="Tetratricopeptide repeat domain"/>
    <property type="match status" value="2"/>
</dbReference>
<comment type="caution">
    <text evidence="5">The sequence shown here is derived from an EMBL/GenBank/DDBJ whole genome shotgun (WGS) entry which is preliminary data.</text>
</comment>
<gene>
    <name evidence="5" type="ORF">MNODULE_04335</name>
</gene>
<dbReference type="PROSITE" id="PS50005">
    <property type="entry name" value="TPR"/>
    <property type="match status" value="1"/>
</dbReference>
<dbReference type="SMART" id="SM00028">
    <property type="entry name" value="TPR"/>
    <property type="match status" value="4"/>
</dbReference>
<organism evidence="5 6">
    <name type="scientific">Candidatus Manganitrophus noduliformans</name>
    <dbReference type="NCBI Taxonomy" id="2606439"/>
    <lineage>
        <taxon>Bacteria</taxon>
        <taxon>Pseudomonadati</taxon>
        <taxon>Nitrospirota</taxon>
        <taxon>Nitrospiria</taxon>
        <taxon>Candidatus Troglogloeales</taxon>
        <taxon>Candidatus Manganitrophaceae</taxon>
        <taxon>Candidatus Manganitrophus</taxon>
    </lineage>
</organism>